<dbReference type="Gene3D" id="1.20.1600.10">
    <property type="entry name" value="Outer membrane efflux proteins (OEP)"/>
    <property type="match status" value="1"/>
</dbReference>
<dbReference type="Gene3D" id="2.20.200.10">
    <property type="entry name" value="Outer membrane efflux proteins (OEP)"/>
    <property type="match status" value="1"/>
</dbReference>
<dbReference type="GO" id="GO:0015562">
    <property type="term" value="F:efflux transmembrane transporter activity"/>
    <property type="evidence" value="ECO:0007669"/>
    <property type="project" value="InterPro"/>
</dbReference>
<feature type="signal peptide" evidence="2">
    <location>
        <begin position="1"/>
        <end position="22"/>
    </location>
</feature>
<keyword evidence="2" id="KW-0732">Signal</keyword>
<dbReference type="PROSITE" id="PS51257">
    <property type="entry name" value="PROKAR_LIPOPROTEIN"/>
    <property type="match status" value="1"/>
</dbReference>
<comment type="caution">
    <text evidence="3">The sequence shown here is derived from an EMBL/GenBank/DDBJ whole genome shotgun (WGS) entry which is preliminary data.</text>
</comment>
<dbReference type="NCBIfam" id="TIGR01845">
    <property type="entry name" value="outer_NodT"/>
    <property type="match status" value="1"/>
</dbReference>
<reference evidence="3 4" key="1">
    <citation type="submission" date="2019-04" db="EMBL/GenBank/DDBJ databases">
        <title>Chitiniphilus eburnea sp. nov., a novel chitinolytic bacterium isolated from aquaculture sludge.</title>
        <authorList>
            <person name="Sheng M."/>
        </authorList>
    </citation>
    <scope>NUCLEOTIDE SEQUENCE [LARGE SCALE GENOMIC DNA]</scope>
    <source>
        <strain evidence="3 4">HX-2-15</strain>
    </source>
</reference>
<dbReference type="InterPro" id="IPR010131">
    <property type="entry name" value="MdtP/NodT-like"/>
</dbReference>
<keyword evidence="2" id="KW-0449">Lipoprotein</keyword>
<organism evidence="3 4">
    <name type="scientific">Chitiniphilus eburneus</name>
    <dbReference type="NCBI Taxonomy" id="2571148"/>
    <lineage>
        <taxon>Bacteria</taxon>
        <taxon>Pseudomonadati</taxon>
        <taxon>Pseudomonadota</taxon>
        <taxon>Betaproteobacteria</taxon>
        <taxon>Neisseriales</taxon>
        <taxon>Chitinibacteraceae</taxon>
        <taxon>Chitiniphilus</taxon>
    </lineage>
</organism>
<dbReference type="OrthoDB" id="9770517at2"/>
<comment type="subcellular location">
    <subcellularLocation>
        <location evidence="2">Cell membrane</location>
        <topology evidence="2">Lipid-anchor</topology>
    </subcellularLocation>
</comment>
<keyword evidence="2" id="KW-1134">Transmembrane beta strand</keyword>
<accession>A0A4U0PAK3</accession>
<evidence type="ECO:0000256" key="1">
    <source>
        <dbReference type="ARBA" id="ARBA00007613"/>
    </source>
</evidence>
<sequence length="480" mass="51487">MRRTPMTLALVAALLAGCGTMAPDYQRPAAPVDAAWPQGEAYALRPASGDPAALGWRDFFIDTRLQQLIGLALDNNRDLRVATLNIERARAMYQVQRADLFPAIDAAGSGTHQRTPASLSPNGNAAVTHQYSAGVGFASYELDLFGRVRSLNDAALERYLATEEARRGAQISLVAEVANAYLTLAADQERLVLARDTLKSQQESYGLTRRSFEAGVTSELDLRQAQTSVDSARVDVARFTAQTAQDRNALTLLVGASIPAELLPNQTLTPVAVLAEVPADLPSDVLVRRPDVLQAERTLRAANADIGAARAAFFPRITLTASAGSASNELSQLFQAGAGTWSFIPQITLPIFDGGRNRAGLDTARADRDIAVAQYEKSIQSAFREVADALADYGTMDEQLAAQQSLTQATEISYKLADARFRKGVDSYLAVLDSQRALYSAQQGLIGARLARQANLVTLYKALGGGWQEQAEVPPPANPG</sequence>
<gene>
    <name evidence="3" type="primary">adeC</name>
    <name evidence="3" type="ORF">FAZ21_19060</name>
</gene>
<name>A0A4U0PAK3_9NEIS</name>
<keyword evidence="2" id="KW-0812">Transmembrane</keyword>
<dbReference type="EMBL" id="SUMF01000045">
    <property type="protein sequence ID" value="TJZ64500.1"/>
    <property type="molecule type" value="Genomic_DNA"/>
</dbReference>
<dbReference type="PANTHER" id="PTHR30203">
    <property type="entry name" value="OUTER MEMBRANE CATION EFFLUX PROTEIN"/>
    <property type="match status" value="1"/>
</dbReference>
<keyword evidence="4" id="KW-1185">Reference proteome</keyword>
<dbReference type="Pfam" id="PF02321">
    <property type="entry name" value="OEP"/>
    <property type="match status" value="2"/>
</dbReference>
<evidence type="ECO:0000256" key="2">
    <source>
        <dbReference type="RuleBase" id="RU362097"/>
    </source>
</evidence>
<feature type="chain" id="PRO_5021036131" evidence="2">
    <location>
        <begin position="23"/>
        <end position="480"/>
    </location>
</feature>
<dbReference type="Proteomes" id="UP000310016">
    <property type="component" value="Unassembled WGS sequence"/>
</dbReference>
<dbReference type="InterPro" id="IPR003423">
    <property type="entry name" value="OMP_efflux"/>
</dbReference>
<evidence type="ECO:0000313" key="4">
    <source>
        <dbReference type="Proteomes" id="UP000310016"/>
    </source>
</evidence>
<dbReference type="RefSeq" id="WP_136775025.1">
    <property type="nucleotide sequence ID" value="NZ_CP156074.1"/>
</dbReference>
<keyword evidence="2" id="KW-0564">Palmitate</keyword>
<dbReference type="GO" id="GO:0005886">
    <property type="term" value="C:plasma membrane"/>
    <property type="evidence" value="ECO:0007669"/>
    <property type="project" value="UniProtKB-SubCell"/>
</dbReference>
<dbReference type="SUPFAM" id="SSF56954">
    <property type="entry name" value="Outer membrane efflux proteins (OEP)"/>
    <property type="match status" value="1"/>
</dbReference>
<proteinExistence type="inferred from homology"/>
<keyword evidence="2" id="KW-0472">Membrane</keyword>
<dbReference type="PANTHER" id="PTHR30203:SF32">
    <property type="entry name" value="CATION EFFLUX SYSTEM PROTEIN CUSC"/>
    <property type="match status" value="1"/>
</dbReference>
<dbReference type="AlphaFoldDB" id="A0A4U0PAK3"/>
<evidence type="ECO:0000313" key="3">
    <source>
        <dbReference type="EMBL" id="TJZ64500.1"/>
    </source>
</evidence>
<comment type="similarity">
    <text evidence="1 2">Belongs to the outer membrane factor (OMF) (TC 1.B.17) family.</text>
</comment>
<protein>
    <submittedName>
        <fullName evidence="3">AdeC/AdeK/OprM family multidrug efflux complex outer membrane factor</fullName>
    </submittedName>
</protein>